<organism evidence="1 2">
    <name type="scientific">Melastoma candidum</name>
    <dbReference type="NCBI Taxonomy" id="119954"/>
    <lineage>
        <taxon>Eukaryota</taxon>
        <taxon>Viridiplantae</taxon>
        <taxon>Streptophyta</taxon>
        <taxon>Embryophyta</taxon>
        <taxon>Tracheophyta</taxon>
        <taxon>Spermatophyta</taxon>
        <taxon>Magnoliopsida</taxon>
        <taxon>eudicotyledons</taxon>
        <taxon>Gunneridae</taxon>
        <taxon>Pentapetalae</taxon>
        <taxon>rosids</taxon>
        <taxon>malvids</taxon>
        <taxon>Myrtales</taxon>
        <taxon>Melastomataceae</taxon>
        <taxon>Melastomatoideae</taxon>
        <taxon>Melastomateae</taxon>
        <taxon>Melastoma</taxon>
    </lineage>
</organism>
<name>A0ACB9QV46_9MYRT</name>
<protein>
    <submittedName>
        <fullName evidence="1">Uncharacterized protein</fullName>
    </submittedName>
</protein>
<gene>
    <name evidence="1" type="ORF">MLD38_018875</name>
</gene>
<evidence type="ECO:0000313" key="2">
    <source>
        <dbReference type="Proteomes" id="UP001057402"/>
    </source>
</evidence>
<comment type="caution">
    <text evidence="1">The sequence shown here is derived from an EMBL/GenBank/DDBJ whole genome shotgun (WGS) entry which is preliminary data.</text>
</comment>
<reference evidence="2" key="1">
    <citation type="journal article" date="2023" name="Front. Plant Sci.">
        <title>Chromosomal-level genome assembly of Melastoma candidum provides insights into trichome evolution.</title>
        <authorList>
            <person name="Zhong Y."/>
            <person name="Wu W."/>
            <person name="Sun C."/>
            <person name="Zou P."/>
            <person name="Liu Y."/>
            <person name="Dai S."/>
            <person name="Zhou R."/>
        </authorList>
    </citation>
    <scope>NUCLEOTIDE SEQUENCE [LARGE SCALE GENOMIC DNA]</scope>
</reference>
<keyword evidence="2" id="KW-1185">Reference proteome</keyword>
<dbReference type="Proteomes" id="UP001057402">
    <property type="component" value="Chromosome 5"/>
</dbReference>
<dbReference type="EMBL" id="CM042884">
    <property type="protein sequence ID" value="KAI4370528.1"/>
    <property type="molecule type" value="Genomic_DNA"/>
</dbReference>
<proteinExistence type="predicted"/>
<accession>A0ACB9QV46</accession>
<evidence type="ECO:0000313" key="1">
    <source>
        <dbReference type="EMBL" id="KAI4370528.1"/>
    </source>
</evidence>
<sequence>MPTSSLTSSVSFLCLSLPPLTTVTYALLPTVTYPGQDNVDPLFLRGFLSACTTSGFFQLTSHPVPKELALLAEIRMVSIFNLFTEKKQVCFPWNWPLGFGNGEDEESDVTGEFFFLD</sequence>